<dbReference type="AlphaFoldDB" id="A0A0W0GE11"/>
<reference evidence="2 3" key="1">
    <citation type="submission" date="2015-12" db="EMBL/GenBank/DDBJ databases">
        <title>Draft genome sequence of Moniliophthora roreri, the causal agent of frosty pod rot of cacao.</title>
        <authorList>
            <person name="Aime M.C."/>
            <person name="Diaz-Valderrama J.R."/>
            <person name="Kijpornyongpan T."/>
            <person name="Phillips-Mora W."/>
        </authorList>
    </citation>
    <scope>NUCLEOTIDE SEQUENCE [LARGE SCALE GENOMIC DNA]</scope>
    <source>
        <strain evidence="2 3">MCA 2952</strain>
    </source>
</reference>
<gene>
    <name evidence="2" type="ORF">WG66_653</name>
</gene>
<evidence type="ECO:0000313" key="2">
    <source>
        <dbReference type="EMBL" id="KTB46770.1"/>
    </source>
</evidence>
<protein>
    <submittedName>
        <fullName evidence="2">Uncharacterized protein</fullName>
    </submittedName>
</protein>
<accession>A0A0W0GE11</accession>
<evidence type="ECO:0000313" key="3">
    <source>
        <dbReference type="Proteomes" id="UP000054988"/>
    </source>
</evidence>
<feature type="compositionally biased region" description="Basic residues" evidence="1">
    <location>
        <begin position="1"/>
        <end position="11"/>
    </location>
</feature>
<organism evidence="2 3">
    <name type="scientific">Moniliophthora roreri</name>
    <name type="common">Frosty pod rot fungus</name>
    <name type="synonym">Monilia roreri</name>
    <dbReference type="NCBI Taxonomy" id="221103"/>
    <lineage>
        <taxon>Eukaryota</taxon>
        <taxon>Fungi</taxon>
        <taxon>Dikarya</taxon>
        <taxon>Basidiomycota</taxon>
        <taxon>Agaricomycotina</taxon>
        <taxon>Agaricomycetes</taxon>
        <taxon>Agaricomycetidae</taxon>
        <taxon>Agaricales</taxon>
        <taxon>Marasmiineae</taxon>
        <taxon>Marasmiaceae</taxon>
        <taxon>Moniliophthora</taxon>
    </lineage>
</organism>
<sequence>MDAKLKVKYAKARKDTKVKNS</sequence>
<proteinExistence type="predicted"/>
<dbReference type="Proteomes" id="UP000054988">
    <property type="component" value="Unassembled WGS sequence"/>
</dbReference>
<comment type="caution">
    <text evidence="2">The sequence shown here is derived from an EMBL/GenBank/DDBJ whole genome shotgun (WGS) entry which is preliminary data.</text>
</comment>
<dbReference type="EMBL" id="LATX01000262">
    <property type="protein sequence ID" value="KTB46770.1"/>
    <property type="molecule type" value="Genomic_DNA"/>
</dbReference>
<feature type="region of interest" description="Disordered" evidence="1">
    <location>
        <begin position="1"/>
        <end position="21"/>
    </location>
</feature>
<feature type="compositionally biased region" description="Basic and acidic residues" evidence="1">
    <location>
        <begin position="12"/>
        <end position="21"/>
    </location>
</feature>
<evidence type="ECO:0000256" key="1">
    <source>
        <dbReference type="SAM" id="MobiDB-lite"/>
    </source>
</evidence>
<name>A0A0W0GE11_MONRR</name>